<dbReference type="GO" id="GO:0005524">
    <property type="term" value="F:ATP binding"/>
    <property type="evidence" value="ECO:0007669"/>
    <property type="project" value="UniProtKB-KW"/>
</dbReference>
<keyword evidence="4" id="KW-1185">Reference proteome</keyword>
<dbReference type="InterPro" id="IPR036113">
    <property type="entry name" value="Asp/Glu-ADT_sf_sub_c"/>
</dbReference>
<evidence type="ECO:0000313" key="3">
    <source>
        <dbReference type="EnsemblMetazoa" id="SMAR009209-PA"/>
    </source>
</evidence>
<reference evidence="3" key="2">
    <citation type="submission" date="2015-02" db="UniProtKB">
        <authorList>
            <consortium name="EnsemblMetazoa"/>
        </authorList>
    </citation>
    <scope>IDENTIFICATION</scope>
</reference>
<dbReference type="OMA" id="RCAKRTD"/>
<dbReference type="Proteomes" id="UP000014500">
    <property type="component" value="Unassembled WGS sequence"/>
</dbReference>
<comment type="similarity">
    <text evidence="2">Belongs to the GatC family.</text>
</comment>
<evidence type="ECO:0000313" key="4">
    <source>
        <dbReference type="Proteomes" id="UP000014500"/>
    </source>
</evidence>
<dbReference type="HOGENOM" id="CLU_105899_0_0_1"/>
<dbReference type="EMBL" id="JH431878">
    <property type="status" value="NOT_ANNOTATED_CDS"/>
    <property type="molecule type" value="Genomic_DNA"/>
</dbReference>
<dbReference type="InterPro" id="IPR003837">
    <property type="entry name" value="GatC"/>
</dbReference>
<dbReference type="EC" id="6.3.5.-" evidence="2"/>
<keyword evidence="2" id="KW-0067">ATP-binding</keyword>
<dbReference type="eggNOG" id="KOG4247">
    <property type="taxonomic scope" value="Eukaryota"/>
</dbReference>
<sequence>MALIRRILLSENQISRYSTAASRGSTKRCSAIPSKPIDQRIDESQLPPKTKIDIATIEHLERLSLVDFANEAGVQRLEDAIRFADQLFLVDTNGVEPMVSVLENRDLYLRDDEVVIENSRSEIMANASKTEENYFVAPPGNIPITPKADEYFKENLAKINE</sequence>
<evidence type="ECO:0000256" key="2">
    <source>
        <dbReference type="HAMAP-Rule" id="MF_03149"/>
    </source>
</evidence>
<comment type="function">
    <text evidence="2">Allows the formation of correctly charged Gln-tRNA(Gln) through the transamidation of misacylated Glu-tRNA(Gln) in the mitochondria. The reaction takes place in the presence of glutamine and ATP through an activated gamma-phospho-Glu-tRNA(Gln).</text>
</comment>
<dbReference type="PhylomeDB" id="T1J6E0"/>
<dbReference type="HAMAP" id="MF_00122">
    <property type="entry name" value="GatC"/>
    <property type="match status" value="1"/>
</dbReference>
<keyword evidence="2" id="KW-0496">Mitochondrion</keyword>
<comment type="subcellular location">
    <subcellularLocation>
        <location evidence="2">Mitochondrion</location>
    </subcellularLocation>
</comment>
<organism evidence="3 4">
    <name type="scientific">Strigamia maritima</name>
    <name type="common">European centipede</name>
    <name type="synonym">Geophilus maritimus</name>
    <dbReference type="NCBI Taxonomy" id="126957"/>
    <lineage>
        <taxon>Eukaryota</taxon>
        <taxon>Metazoa</taxon>
        <taxon>Ecdysozoa</taxon>
        <taxon>Arthropoda</taxon>
        <taxon>Myriapoda</taxon>
        <taxon>Chilopoda</taxon>
        <taxon>Pleurostigmophora</taxon>
        <taxon>Geophilomorpha</taxon>
        <taxon>Linotaeniidae</taxon>
        <taxon>Strigamia</taxon>
    </lineage>
</organism>
<dbReference type="GO" id="GO:0032543">
    <property type="term" value="P:mitochondrial translation"/>
    <property type="evidence" value="ECO:0007669"/>
    <property type="project" value="UniProtKB-UniRule"/>
</dbReference>
<evidence type="ECO:0000256" key="1">
    <source>
        <dbReference type="ARBA" id="ARBA00022741"/>
    </source>
</evidence>
<dbReference type="Pfam" id="PF02686">
    <property type="entry name" value="GatC"/>
    <property type="match status" value="1"/>
</dbReference>
<dbReference type="GO" id="GO:0030956">
    <property type="term" value="C:glutamyl-tRNA(Gln) amidotransferase complex"/>
    <property type="evidence" value="ECO:0007669"/>
    <property type="project" value="UniProtKB-UniRule"/>
</dbReference>
<dbReference type="NCBIfam" id="TIGR00135">
    <property type="entry name" value="gatC"/>
    <property type="match status" value="1"/>
</dbReference>
<keyword evidence="2" id="KW-0648">Protein biosynthesis</keyword>
<dbReference type="GO" id="GO:0070681">
    <property type="term" value="P:glutaminyl-tRNAGln biosynthesis via transamidation"/>
    <property type="evidence" value="ECO:0007669"/>
    <property type="project" value="UniProtKB-UniRule"/>
</dbReference>
<name>T1J6E0_STRMM</name>
<dbReference type="EnsemblMetazoa" id="SMAR009209-RA">
    <property type="protein sequence ID" value="SMAR009209-PA"/>
    <property type="gene ID" value="SMAR009209"/>
</dbReference>
<keyword evidence="2" id="KW-0436">Ligase</keyword>
<dbReference type="SUPFAM" id="SSF141000">
    <property type="entry name" value="Glu-tRNAGln amidotransferase C subunit"/>
    <property type="match status" value="1"/>
</dbReference>
<proteinExistence type="inferred from homology"/>
<accession>T1J6E0</accession>
<dbReference type="GO" id="GO:0006450">
    <property type="term" value="P:regulation of translational fidelity"/>
    <property type="evidence" value="ECO:0007669"/>
    <property type="project" value="InterPro"/>
</dbReference>
<protein>
    <recommendedName>
        <fullName evidence="2">Glutamyl-tRNA(Gln) amidotransferase subunit C, mitochondrial</fullName>
        <shortName evidence="2">Glu-AdT subunit C</shortName>
        <ecNumber evidence="2">6.3.5.-</ecNumber>
    </recommendedName>
</protein>
<comment type="subunit">
    <text evidence="2">Subunit of the heterotrimeric GatCAB amidotransferase (AdT) complex, composed of A, B and C subunits.</text>
</comment>
<comment type="catalytic activity">
    <reaction evidence="2">
        <text>L-glutamyl-tRNA(Gln) + L-glutamine + ATP + H2O = L-glutaminyl-tRNA(Gln) + L-glutamate + ADP + phosphate + H(+)</text>
        <dbReference type="Rhea" id="RHEA:17521"/>
        <dbReference type="Rhea" id="RHEA-COMP:9681"/>
        <dbReference type="Rhea" id="RHEA-COMP:9684"/>
        <dbReference type="ChEBI" id="CHEBI:15377"/>
        <dbReference type="ChEBI" id="CHEBI:15378"/>
        <dbReference type="ChEBI" id="CHEBI:29985"/>
        <dbReference type="ChEBI" id="CHEBI:30616"/>
        <dbReference type="ChEBI" id="CHEBI:43474"/>
        <dbReference type="ChEBI" id="CHEBI:58359"/>
        <dbReference type="ChEBI" id="CHEBI:78520"/>
        <dbReference type="ChEBI" id="CHEBI:78521"/>
        <dbReference type="ChEBI" id="CHEBI:456216"/>
    </reaction>
</comment>
<dbReference type="STRING" id="126957.T1J6E0"/>
<dbReference type="PANTHER" id="PTHR15004">
    <property type="entry name" value="GLUTAMYL-TRNA(GLN) AMIDOTRANSFERASE SUBUNIT C, MITOCHONDRIAL"/>
    <property type="match status" value="1"/>
</dbReference>
<reference evidence="4" key="1">
    <citation type="submission" date="2011-05" db="EMBL/GenBank/DDBJ databases">
        <authorList>
            <person name="Richards S.R."/>
            <person name="Qu J."/>
            <person name="Jiang H."/>
            <person name="Jhangiani S.N."/>
            <person name="Agravi P."/>
            <person name="Goodspeed R."/>
            <person name="Gross S."/>
            <person name="Mandapat C."/>
            <person name="Jackson L."/>
            <person name="Mathew T."/>
            <person name="Pu L."/>
            <person name="Thornton R."/>
            <person name="Saada N."/>
            <person name="Wilczek-Boney K.B."/>
            <person name="Lee S."/>
            <person name="Kovar C."/>
            <person name="Wu Y."/>
            <person name="Scherer S.E."/>
            <person name="Worley K.C."/>
            <person name="Muzny D.M."/>
            <person name="Gibbs R."/>
        </authorList>
    </citation>
    <scope>NUCLEOTIDE SEQUENCE</scope>
    <source>
        <strain evidence="4">Brora</strain>
    </source>
</reference>
<dbReference type="GO" id="GO:0050567">
    <property type="term" value="F:glutaminyl-tRNA synthase (glutamine-hydrolyzing) activity"/>
    <property type="evidence" value="ECO:0007669"/>
    <property type="project" value="UniProtKB-UniRule"/>
</dbReference>
<dbReference type="AlphaFoldDB" id="T1J6E0"/>
<dbReference type="GO" id="GO:0005739">
    <property type="term" value="C:mitochondrion"/>
    <property type="evidence" value="ECO:0007669"/>
    <property type="project" value="UniProtKB-SubCell"/>
</dbReference>
<keyword evidence="1 2" id="KW-0547">Nucleotide-binding</keyword>
<dbReference type="PANTHER" id="PTHR15004:SF0">
    <property type="entry name" value="GLUTAMYL-TRNA(GLN) AMIDOTRANSFERASE SUBUNIT C, MITOCHONDRIAL"/>
    <property type="match status" value="1"/>
</dbReference>